<name>A0A0E9TSX1_ANGAN</name>
<organism evidence="1">
    <name type="scientific">Anguilla anguilla</name>
    <name type="common">European freshwater eel</name>
    <name type="synonym">Muraena anguilla</name>
    <dbReference type="NCBI Taxonomy" id="7936"/>
    <lineage>
        <taxon>Eukaryota</taxon>
        <taxon>Metazoa</taxon>
        <taxon>Chordata</taxon>
        <taxon>Craniata</taxon>
        <taxon>Vertebrata</taxon>
        <taxon>Euteleostomi</taxon>
        <taxon>Actinopterygii</taxon>
        <taxon>Neopterygii</taxon>
        <taxon>Teleostei</taxon>
        <taxon>Anguilliformes</taxon>
        <taxon>Anguillidae</taxon>
        <taxon>Anguilla</taxon>
    </lineage>
</organism>
<dbReference type="AlphaFoldDB" id="A0A0E9TSX1"/>
<sequence>MTTMGSLAHKRSRCFLFSVYNTEHYAHSL</sequence>
<reference evidence="1" key="1">
    <citation type="submission" date="2014-11" db="EMBL/GenBank/DDBJ databases">
        <authorList>
            <person name="Amaro Gonzalez C."/>
        </authorList>
    </citation>
    <scope>NUCLEOTIDE SEQUENCE</scope>
</reference>
<accession>A0A0E9TSX1</accession>
<proteinExistence type="predicted"/>
<protein>
    <submittedName>
        <fullName evidence="1">Uncharacterized protein</fullName>
    </submittedName>
</protein>
<evidence type="ECO:0000313" key="1">
    <source>
        <dbReference type="EMBL" id="JAH55818.1"/>
    </source>
</evidence>
<dbReference type="EMBL" id="GBXM01052759">
    <property type="protein sequence ID" value="JAH55818.1"/>
    <property type="molecule type" value="Transcribed_RNA"/>
</dbReference>
<reference evidence="1" key="2">
    <citation type="journal article" date="2015" name="Fish Shellfish Immunol.">
        <title>Early steps in the European eel (Anguilla anguilla)-Vibrio vulnificus interaction in the gills: Role of the RtxA13 toxin.</title>
        <authorList>
            <person name="Callol A."/>
            <person name="Pajuelo D."/>
            <person name="Ebbesson L."/>
            <person name="Teles M."/>
            <person name="MacKenzie S."/>
            <person name="Amaro C."/>
        </authorList>
    </citation>
    <scope>NUCLEOTIDE SEQUENCE</scope>
</reference>